<dbReference type="Proteomes" id="UP000789405">
    <property type="component" value="Unassembled WGS sequence"/>
</dbReference>
<sequence length="214" mass="23205">EQHILLFQCASVVDLIPDAAPFFLALLINILLKGAYTALTVHEMGDIPFTCPNSYDYSLSSLYTTCQIRKTNLIFIWLFPTFLVFSLCASADDFDENDNTAISNVAEAPEEIIPNPSAEAPEKTIPNASEVIGKIIPNASEVIEKIIPNASDVIEKIIPNASDVIEVPEKIIPNASDVISGTQLDSIAISNVVEVPKKITPNANDVIPGTYLAY</sequence>
<dbReference type="AlphaFoldDB" id="A0A9N9IDK5"/>
<name>A0A9N9IDK5_9GLOM</name>
<dbReference type="EMBL" id="CAJVPY010012003">
    <property type="protein sequence ID" value="CAG8731138.1"/>
    <property type="molecule type" value="Genomic_DNA"/>
</dbReference>
<reference evidence="1" key="1">
    <citation type="submission" date="2021-06" db="EMBL/GenBank/DDBJ databases">
        <authorList>
            <person name="Kallberg Y."/>
            <person name="Tangrot J."/>
            <person name="Rosling A."/>
        </authorList>
    </citation>
    <scope>NUCLEOTIDE SEQUENCE</scope>
    <source>
        <strain evidence="1">MA453B</strain>
    </source>
</reference>
<comment type="caution">
    <text evidence="1">The sequence shown here is derived from an EMBL/GenBank/DDBJ whole genome shotgun (WGS) entry which is preliminary data.</text>
</comment>
<keyword evidence="2" id="KW-1185">Reference proteome</keyword>
<accession>A0A9N9IDK5</accession>
<feature type="non-terminal residue" evidence="1">
    <location>
        <position position="214"/>
    </location>
</feature>
<organism evidence="1 2">
    <name type="scientific">Dentiscutata erythropus</name>
    <dbReference type="NCBI Taxonomy" id="1348616"/>
    <lineage>
        <taxon>Eukaryota</taxon>
        <taxon>Fungi</taxon>
        <taxon>Fungi incertae sedis</taxon>
        <taxon>Mucoromycota</taxon>
        <taxon>Glomeromycotina</taxon>
        <taxon>Glomeromycetes</taxon>
        <taxon>Diversisporales</taxon>
        <taxon>Gigasporaceae</taxon>
        <taxon>Dentiscutata</taxon>
    </lineage>
</organism>
<protein>
    <submittedName>
        <fullName evidence="1">19662_t:CDS:1</fullName>
    </submittedName>
</protein>
<gene>
    <name evidence="1" type="ORF">DERYTH_LOCUS15131</name>
</gene>
<dbReference type="OrthoDB" id="2420489at2759"/>
<proteinExistence type="predicted"/>
<evidence type="ECO:0000313" key="2">
    <source>
        <dbReference type="Proteomes" id="UP000789405"/>
    </source>
</evidence>
<evidence type="ECO:0000313" key="1">
    <source>
        <dbReference type="EMBL" id="CAG8731138.1"/>
    </source>
</evidence>